<sequence>MHLLCLLLLEKMAFRGKGFKNRVTILPESVIPELKRHLIRVKSLHNDFLKREHGEVELPYALSKKYPNAKYEW</sequence>
<proteinExistence type="predicted"/>
<evidence type="ECO:0000313" key="1">
    <source>
        <dbReference type="EMBL" id="KKL85314.1"/>
    </source>
</evidence>
<accession>A0A0F9FG24</accession>
<reference evidence="1" key="1">
    <citation type="journal article" date="2015" name="Nature">
        <title>Complex archaea that bridge the gap between prokaryotes and eukaryotes.</title>
        <authorList>
            <person name="Spang A."/>
            <person name="Saw J.H."/>
            <person name="Jorgensen S.L."/>
            <person name="Zaremba-Niedzwiedzka K."/>
            <person name="Martijn J."/>
            <person name="Lind A.E."/>
            <person name="van Eijk R."/>
            <person name="Schleper C."/>
            <person name="Guy L."/>
            <person name="Ettema T.J."/>
        </authorList>
    </citation>
    <scope>NUCLEOTIDE SEQUENCE</scope>
</reference>
<name>A0A0F9FG24_9ZZZZ</name>
<dbReference type="AlphaFoldDB" id="A0A0F9FG24"/>
<dbReference type="EMBL" id="LAZR01021441">
    <property type="protein sequence ID" value="KKL85314.1"/>
    <property type="molecule type" value="Genomic_DNA"/>
</dbReference>
<comment type="caution">
    <text evidence="1">The sequence shown here is derived from an EMBL/GenBank/DDBJ whole genome shotgun (WGS) entry which is preliminary data.</text>
</comment>
<organism evidence="1">
    <name type="scientific">marine sediment metagenome</name>
    <dbReference type="NCBI Taxonomy" id="412755"/>
    <lineage>
        <taxon>unclassified sequences</taxon>
        <taxon>metagenomes</taxon>
        <taxon>ecological metagenomes</taxon>
    </lineage>
</organism>
<gene>
    <name evidence="1" type="ORF">LCGC14_1955970</name>
</gene>
<protein>
    <submittedName>
        <fullName evidence="1">Uncharacterized protein</fullName>
    </submittedName>
</protein>